<dbReference type="Proteomes" id="UP001231189">
    <property type="component" value="Unassembled WGS sequence"/>
</dbReference>
<organism evidence="4 5">
    <name type="scientific">Lolium multiflorum</name>
    <name type="common">Italian ryegrass</name>
    <name type="synonym">Lolium perenne subsp. multiflorum</name>
    <dbReference type="NCBI Taxonomy" id="4521"/>
    <lineage>
        <taxon>Eukaryota</taxon>
        <taxon>Viridiplantae</taxon>
        <taxon>Streptophyta</taxon>
        <taxon>Embryophyta</taxon>
        <taxon>Tracheophyta</taxon>
        <taxon>Spermatophyta</taxon>
        <taxon>Magnoliopsida</taxon>
        <taxon>Liliopsida</taxon>
        <taxon>Poales</taxon>
        <taxon>Poaceae</taxon>
        <taxon>BOP clade</taxon>
        <taxon>Pooideae</taxon>
        <taxon>Poodae</taxon>
        <taxon>Poeae</taxon>
        <taxon>Poeae Chloroplast Group 2 (Poeae type)</taxon>
        <taxon>Loliodinae</taxon>
        <taxon>Loliinae</taxon>
        <taxon>Lolium</taxon>
    </lineage>
</organism>
<keyword evidence="1" id="KW-0175">Coiled coil</keyword>
<evidence type="ECO:0000313" key="5">
    <source>
        <dbReference type="Proteomes" id="UP001231189"/>
    </source>
</evidence>
<feature type="compositionally biased region" description="Acidic residues" evidence="2">
    <location>
        <begin position="306"/>
        <end position="316"/>
    </location>
</feature>
<evidence type="ECO:0000259" key="3">
    <source>
        <dbReference type="Pfam" id="PF04195"/>
    </source>
</evidence>
<dbReference type="PANTHER" id="PTHR33026">
    <property type="entry name" value="OS06G0360600 PROTEIN"/>
    <property type="match status" value="1"/>
</dbReference>
<dbReference type="Pfam" id="PF04195">
    <property type="entry name" value="Transposase_28"/>
    <property type="match status" value="1"/>
</dbReference>
<dbReference type="AlphaFoldDB" id="A0AAD8VQU0"/>
<accession>A0AAD8VQU0</accession>
<name>A0AAD8VQU0_LOLMU</name>
<feature type="coiled-coil region" evidence="1">
    <location>
        <begin position="507"/>
        <end position="541"/>
    </location>
</feature>
<feature type="region of interest" description="Disordered" evidence="2">
    <location>
        <begin position="429"/>
        <end position="464"/>
    </location>
</feature>
<feature type="region of interest" description="Disordered" evidence="2">
    <location>
        <begin position="353"/>
        <end position="386"/>
    </location>
</feature>
<evidence type="ECO:0000256" key="1">
    <source>
        <dbReference type="SAM" id="Coils"/>
    </source>
</evidence>
<feature type="compositionally biased region" description="Low complexity" evidence="2">
    <location>
        <begin position="453"/>
        <end position="464"/>
    </location>
</feature>
<keyword evidence="5" id="KW-1185">Reference proteome</keyword>
<gene>
    <name evidence="4" type="ORF">QYE76_019893</name>
</gene>
<evidence type="ECO:0000313" key="4">
    <source>
        <dbReference type="EMBL" id="KAK1614376.1"/>
    </source>
</evidence>
<comment type="caution">
    <text evidence="4">The sequence shown here is derived from an EMBL/GenBank/DDBJ whole genome shotgun (WGS) entry which is preliminary data.</text>
</comment>
<proteinExistence type="predicted"/>
<feature type="region of interest" description="Disordered" evidence="2">
    <location>
        <begin position="293"/>
        <end position="334"/>
    </location>
</feature>
<dbReference type="EMBL" id="JAUUTY010000006">
    <property type="protein sequence ID" value="KAK1614376.1"/>
    <property type="molecule type" value="Genomic_DNA"/>
</dbReference>
<dbReference type="InterPro" id="IPR007321">
    <property type="entry name" value="Transposase_28"/>
</dbReference>
<reference evidence="4" key="1">
    <citation type="submission" date="2023-07" db="EMBL/GenBank/DDBJ databases">
        <title>A chromosome-level genome assembly of Lolium multiflorum.</title>
        <authorList>
            <person name="Chen Y."/>
            <person name="Copetti D."/>
            <person name="Kolliker R."/>
            <person name="Studer B."/>
        </authorList>
    </citation>
    <scope>NUCLEOTIDE SEQUENCE</scope>
    <source>
        <strain evidence="4">02402/16</strain>
        <tissue evidence="4">Leaf</tissue>
    </source>
</reference>
<evidence type="ECO:0000256" key="2">
    <source>
        <dbReference type="SAM" id="MobiDB-lite"/>
    </source>
</evidence>
<sequence>MGKKRGSTSSGATASAPKANLDWTASTITKRDESKMRSMGLIPFTESDFVHPGSASRPEPPKGFTVMFMSFLYHGLSLPAHEFLRCLLFSYGIQLWQLTPNSILHLSIFITVGNEGPHVVGGVGFIVRKEVNYFNFLMRESVQGWRQKWFYLRDIPATGHRSNMPPFEDVLEATPKKSWQNALTAEESEVADQLYEKILDLKSAGGQTMWGTEVVALFLKRRVQPVMSRAHGLWMYAGTKDKSSISSTELSEDDLRDEVRRLTCFNQKDFIAITSVRVPFDLKHLPSEASTLACCYPPTPESGATPEDDDASEENEDNRNALEDSDASGGKAPEEDALLASQCRRKINEDLIATAESSPSRQDDDDADATPSPAPTREASAPLAIKRSSGFFAEEDELMSISSDDDDDVPLSKRAKVISERAELAKESIPLATESAPTNPSLPRKNVTKVKASPEAPSASTSTPLLTHAHPIQAAIDTVIDFADQFGRLEVENAQLHEAAKSSYYQLQEAKRLAADAQNENMSLKEELKTMKKKLNEEQDLKLKAYAEADKKEGVLRESIESLLNTADMPIDHTSKLRMDSMLDALTFAVESSGQIQSLLTKAKGALSKLFSLIFPKLDQNKTLGELADAFYVDFSNGIEILKRRSRLYGSVLTFQLLMGHGFGSDLELLSKAPPVDANGCPVDLDPFKQSSQLCANRLLKLVDDEKKKIASESAPSSSAQT</sequence>
<feature type="domain" description="Transposase (putative) gypsy type" evidence="3">
    <location>
        <begin position="66"/>
        <end position="112"/>
    </location>
</feature>
<protein>
    <recommendedName>
        <fullName evidence="3">Transposase (putative) gypsy type domain-containing protein</fullName>
    </recommendedName>
</protein>
<dbReference type="PANTHER" id="PTHR33026:SF7">
    <property type="entry name" value="OS03G0100275 PROTEIN"/>
    <property type="match status" value="1"/>
</dbReference>